<dbReference type="InterPro" id="IPR045051">
    <property type="entry name" value="SBT"/>
</dbReference>
<dbReference type="PRINTS" id="PR00723">
    <property type="entry name" value="SUBTILISIN"/>
</dbReference>
<dbReference type="CDD" id="cd02120">
    <property type="entry name" value="PA_subtilisin_like"/>
    <property type="match status" value="1"/>
</dbReference>
<evidence type="ECO:0000259" key="13">
    <source>
        <dbReference type="Pfam" id="PF02225"/>
    </source>
</evidence>
<dbReference type="InterPro" id="IPR023827">
    <property type="entry name" value="Peptidase_S8_Asp-AS"/>
</dbReference>
<dbReference type="PROSITE" id="PS00137">
    <property type="entry name" value="SUBTILASE_HIS"/>
    <property type="match status" value="1"/>
</dbReference>
<accession>A0A6A1VW26</accession>
<dbReference type="GO" id="GO:0006508">
    <property type="term" value="P:proteolysis"/>
    <property type="evidence" value="ECO:0007669"/>
    <property type="project" value="UniProtKB-KW"/>
</dbReference>
<proteinExistence type="inferred from homology"/>
<dbReference type="InterPro" id="IPR003137">
    <property type="entry name" value="PA_domain"/>
</dbReference>
<comment type="caution">
    <text evidence="16">The sequence shown here is derived from an EMBL/GenBank/DDBJ whole genome shotgun (WGS) entry which is preliminary data.</text>
</comment>
<dbReference type="Gene3D" id="3.30.70.80">
    <property type="entry name" value="Peptidase S8 propeptide/proteinase inhibitor I9"/>
    <property type="match status" value="1"/>
</dbReference>
<evidence type="ECO:0000256" key="3">
    <source>
        <dbReference type="ARBA" id="ARBA00022525"/>
    </source>
</evidence>
<feature type="chain" id="PRO_5025694631" evidence="11">
    <location>
        <begin position="31"/>
        <end position="770"/>
    </location>
</feature>
<reference evidence="16 17" key="1">
    <citation type="journal article" date="2019" name="Plant Biotechnol. J.">
        <title>The red bayberry genome and genetic basis of sex determination.</title>
        <authorList>
            <person name="Jia H.M."/>
            <person name="Jia H.J."/>
            <person name="Cai Q.L."/>
            <person name="Wang Y."/>
            <person name="Zhao H.B."/>
            <person name="Yang W.F."/>
            <person name="Wang G.Y."/>
            <person name="Li Y.H."/>
            <person name="Zhan D.L."/>
            <person name="Shen Y.T."/>
            <person name="Niu Q.F."/>
            <person name="Chang L."/>
            <person name="Qiu J."/>
            <person name="Zhao L."/>
            <person name="Xie H.B."/>
            <person name="Fu W.Y."/>
            <person name="Jin J."/>
            <person name="Li X.W."/>
            <person name="Jiao Y."/>
            <person name="Zhou C.C."/>
            <person name="Tu T."/>
            <person name="Chai C.Y."/>
            <person name="Gao J.L."/>
            <person name="Fan L.J."/>
            <person name="van de Weg E."/>
            <person name="Wang J.Y."/>
            <person name="Gao Z.S."/>
        </authorList>
    </citation>
    <scope>NUCLEOTIDE SEQUENCE [LARGE SCALE GENOMIC DNA]</scope>
    <source>
        <tissue evidence="16">Leaves</tissue>
    </source>
</reference>
<dbReference type="GO" id="GO:0005576">
    <property type="term" value="C:extracellular region"/>
    <property type="evidence" value="ECO:0007669"/>
    <property type="project" value="UniProtKB-SubCell"/>
</dbReference>
<dbReference type="Pfam" id="PF17766">
    <property type="entry name" value="fn3_6"/>
    <property type="match status" value="1"/>
</dbReference>
<feature type="domain" description="Subtilisin-like protease fibronectin type-III" evidence="15">
    <location>
        <begin position="663"/>
        <end position="763"/>
    </location>
</feature>
<dbReference type="OrthoDB" id="206201at2759"/>
<dbReference type="Gene3D" id="2.60.40.2310">
    <property type="match status" value="1"/>
</dbReference>
<evidence type="ECO:0000256" key="11">
    <source>
        <dbReference type="SAM" id="SignalP"/>
    </source>
</evidence>
<evidence type="ECO:0000259" key="14">
    <source>
        <dbReference type="Pfam" id="PF05922"/>
    </source>
</evidence>
<dbReference type="Pfam" id="PF00082">
    <property type="entry name" value="Peptidase_S8"/>
    <property type="match status" value="1"/>
</dbReference>
<dbReference type="InterPro" id="IPR037045">
    <property type="entry name" value="S8pro/Inhibitor_I9_sf"/>
</dbReference>
<dbReference type="Gene3D" id="3.50.30.30">
    <property type="match status" value="1"/>
</dbReference>
<feature type="active site" description="Charge relay system" evidence="9 10">
    <location>
        <position position="549"/>
    </location>
</feature>
<dbReference type="InterPro" id="IPR010259">
    <property type="entry name" value="S8pro/Inhibitor_I9"/>
</dbReference>
<evidence type="ECO:0000259" key="15">
    <source>
        <dbReference type="Pfam" id="PF17766"/>
    </source>
</evidence>
<protein>
    <submittedName>
        <fullName evidence="16">Subtilisin-like protease SDD1</fullName>
    </submittedName>
</protein>
<evidence type="ECO:0000313" key="17">
    <source>
        <dbReference type="Proteomes" id="UP000516437"/>
    </source>
</evidence>
<keyword evidence="7 10" id="KW-0720">Serine protease</keyword>
<comment type="subcellular location">
    <subcellularLocation>
        <location evidence="1">Secreted</location>
    </subcellularLocation>
</comment>
<evidence type="ECO:0000256" key="4">
    <source>
        <dbReference type="ARBA" id="ARBA00022670"/>
    </source>
</evidence>
<feature type="domain" description="PA" evidence="13">
    <location>
        <begin position="384"/>
        <end position="469"/>
    </location>
</feature>
<sequence>MEKKRSGVLTNVASLFTLLFLFMTFPTHEAETLRPREVNDEKSTLKTYIVHVKNPGRRVSDQMEDLDSLYRSLMPVSRNFMKNESHIVYTYSNVITGFAARLTAEEAKAMEENKWVLFVRPDMSLSLHTTHSPNFLGLHQGVGFWKQSNLGKGVIIGVLDSGISSDHPSFSDKGVPPPPAKWKGKCEYEGVTCNNKLIGARTFQNSRGHTVVVDSMPPQYEEGHGTHVSSIAAGNFVNGANVLGNAKGTAAGVAPLAHLAIYKVCSVEGCAESDILAAFDAALEDGVDVISISLGDQPVESFLSDIIAIGAFSAIQRGIFVSSSAGNIGPFNHTVQNTAPWVLTVGASTTDRLIKATARLGMGEEFDGESLFQPTNFKPTILRPLVYAGAIASSPFCSPGTLTKAHLKGEVVLCEGGGEFEGISRGEQVKEAGGSAMILMNDELDGYTTLAEEHVLPATYVSHAAGLKIKSYIDSASQPMATILFKGTVIGKSHAPMVSSFSSRGPNLASPGILKPDVIGPGVDILAAWSPFGSNSSLSSKFFMFSGTSVSCAHLSGIGALLKSSHPNWSPAAIKSAIMTTADVLNLEGRPIVDHKMAPANIFATGAGHVNPSKANDPGLVYDIKPNDYIRYLCALNYTDTAVQVITRRTVECSEVKSIPEAQLNYPALSVVLGSRRQTFTRTVTNVGLPNSSYSVKVVSPKGVSVSLSPDKLIFTKLNQKKTYSVTLSRADSSLDAGEEFAVGYLKWVSDSGRYSVRSPIAVVFVGLGA</sequence>
<dbReference type="FunFam" id="3.40.50.200:FF:000006">
    <property type="entry name" value="Subtilisin-like protease SBT1.5"/>
    <property type="match status" value="1"/>
</dbReference>
<evidence type="ECO:0000256" key="8">
    <source>
        <dbReference type="ARBA" id="ARBA00023180"/>
    </source>
</evidence>
<evidence type="ECO:0000256" key="10">
    <source>
        <dbReference type="PROSITE-ProRule" id="PRU01240"/>
    </source>
</evidence>
<dbReference type="GO" id="GO:0009610">
    <property type="term" value="P:response to symbiotic fungus"/>
    <property type="evidence" value="ECO:0007669"/>
    <property type="project" value="UniProtKB-ARBA"/>
</dbReference>
<feature type="active site" description="Charge relay system" evidence="9 10">
    <location>
        <position position="224"/>
    </location>
</feature>
<dbReference type="PROSITE" id="PS51892">
    <property type="entry name" value="SUBTILASE"/>
    <property type="match status" value="1"/>
</dbReference>
<comment type="similarity">
    <text evidence="2 10">Belongs to the peptidase S8 family.</text>
</comment>
<keyword evidence="4 10" id="KW-0645">Protease</keyword>
<dbReference type="Pfam" id="PF05922">
    <property type="entry name" value="Inhibitor_I9"/>
    <property type="match status" value="1"/>
</dbReference>
<evidence type="ECO:0000256" key="9">
    <source>
        <dbReference type="PIRSR" id="PIRSR615500-1"/>
    </source>
</evidence>
<dbReference type="Pfam" id="PF02225">
    <property type="entry name" value="PA"/>
    <property type="match status" value="1"/>
</dbReference>
<evidence type="ECO:0000313" key="16">
    <source>
        <dbReference type="EMBL" id="KAB1217141.1"/>
    </source>
</evidence>
<feature type="domain" description="Peptidase S8/S53" evidence="12">
    <location>
        <begin position="151"/>
        <end position="590"/>
    </location>
</feature>
<dbReference type="InterPro" id="IPR034197">
    <property type="entry name" value="Peptidases_S8_3"/>
</dbReference>
<keyword evidence="3" id="KW-0964">Secreted</keyword>
<feature type="active site" description="Charge relay system" evidence="9 10">
    <location>
        <position position="160"/>
    </location>
</feature>
<dbReference type="Gene3D" id="3.40.50.200">
    <property type="entry name" value="Peptidase S8/S53 domain"/>
    <property type="match status" value="1"/>
</dbReference>
<dbReference type="InterPro" id="IPR000209">
    <property type="entry name" value="Peptidase_S8/S53_dom"/>
</dbReference>
<keyword evidence="5 11" id="KW-0732">Signal</keyword>
<keyword evidence="17" id="KW-1185">Reference proteome</keyword>
<evidence type="ECO:0000256" key="2">
    <source>
        <dbReference type="ARBA" id="ARBA00011073"/>
    </source>
</evidence>
<dbReference type="CDD" id="cd04852">
    <property type="entry name" value="Peptidases_S8_3"/>
    <property type="match status" value="1"/>
</dbReference>
<evidence type="ECO:0000256" key="5">
    <source>
        <dbReference type="ARBA" id="ARBA00022729"/>
    </source>
</evidence>
<dbReference type="SUPFAM" id="SSF52743">
    <property type="entry name" value="Subtilisin-like"/>
    <property type="match status" value="1"/>
</dbReference>
<dbReference type="InterPro" id="IPR036852">
    <property type="entry name" value="Peptidase_S8/S53_dom_sf"/>
</dbReference>
<evidence type="ECO:0000259" key="12">
    <source>
        <dbReference type="Pfam" id="PF00082"/>
    </source>
</evidence>
<gene>
    <name evidence="16" type="ORF">CJ030_MR4G021180</name>
</gene>
<keyword evidence="8" id="KW-0325">Glycoprotein</keyword>
<evidence type="ECO:0000256" key="1">
    <source>
        <dbReference type="ARBA" id="ARBA00004613"/>
    </source>
</evidence>
<dbReference type="InterPro" id="IPR015500">
    <property type="entry name" value="Peptidase_S8_subtilisin-rel"/>
</dbReference>
<dbReference type="InterPro" id="IPR022398">
    <property type="entry name" value="Peptidase_S8_His-AS"/>
</dbReference>
<name>A0A6A1VW26_9ROSI</name>
<dbReference type="GO" id="GO:0009609">
    <property type="term" value="P:response to symbiotic bacterium"/>
    <property type="evidence" value="ECO:0007669"/>
    <property type="project" value="UniProtKB-ARBA"/>
</dbReference>
<dbReference type="Proteomes" id="UP000516437">
    <property type="component" value="Chromosome 4"/>
</dbReference>
<evidence type="ECO:0000256" key="7">
    <source>
        <dbReference type="ARBA" id="ARBA00022825"/>
    </source>
</evidence>
<keyword evidence="6 10" id="KW-0378">Hydrolase</keyword>
<dbReference type="InterPro" id="IPR041469">
    <property type="entry name" value="Subtilisin-like_FN3"/>
</dbReference>
<dbReference type="GO" id="GO:0004252">
    <property type="term" value="F:serine-type endopeptidase activity"/>
    <property type="evidence" value="ECO:0007669"/>
    <property type="project" value="UniProtKB-UniRule"/>
</dbReference>
<dbReference type="EMBL" id="RXIC02000022">
    <property type="protein sequence ID" value="KAB1217141.1"/>
    <property type="molecule type" value="Genomic_DNA"/>
</dbReference>
<dbReference type="PROSITE" id="PS00136">
    <property type="entry name" value="SUBTILASE_ASP"/>
    <property type="match status" value="1"/>
</dbReference>
<feature type="domain" description="Inhibitor I9" evidence="14">
    <location>
        <begin position="47"/>
        <end position="128"/>
    </location>
</feature>
<dbReference type="AlphaFoldDB" id="A0A6A1VW26"/>
<feature type="signal peptide" evidence="11">
    <location>
        <begin position="1"/>
        <end position="30"/>
    </location>
</feature>
<dbReference type="PANTHER" id="PTHR10795">
    <property type="entry name" value="PROPROTEIN CONVERTASE SUBTILISIN/KEXIN"/>
    <property type="match status" value="1"/>
</dbReference>
<organism evidence="16 17">
    <name type="scientific">Morella rubra</name>
    <name type="common">Chinese bayberry</name>
    <dbReference type="NCBI Taxonomy" id="262757"/>
    <lineage>
        <taxon>Eukaryota</taxon>
        <taxon>Viridiplantae</taxon>
        <taxon>Streptophyta</taxon>
        <taxon>Embryophyta</taxon>
        <taxon>Tracheophyta</taxon>
        <taxon>Spermatophyta</taxon>
        <taxon>Magnoliopsida</taxon>
        <taxon>eudicotyledons</taxon>
        <taxon>Gunneridae</taxon>
        <taxon>Pentapetalae</taxon>
        <taxon>rosids</taxon>
        <taxon>fabids</taxon>
        <taxon>Fagales</taxon>
        <taxon>Myricaceae</taxon>
        <taxon>Morella</taxon>
    </lineage>
</organism>
<evidence type="ECO:0000256" key="6">
    <source>
        <dbReference type="ARBA" id="ARBA00022801"/>
    </source>
</evidence>